<name>A0ABM7SD51_9FLAO</name>
<feature type="coiled-coil region" evidence="1">
    <location>
        <begin position="574"/>
        <end position="628"/>
    </location>
</feature>
<keyword evidence="1" id="KW-0175">Coiled coil</keyword>
<proteinExistence type="predicted"/>
<keyword evidence="4" id="KW-1185">Reference proteome</keyword>
<protein>
    <recommendedName>
        <fullName evidence="5">DUF349 domain-containing protein</fullName>
    </recommendedName>
</protein>
<dbReference type="RefSeq" id="WP_221257806.1">
    <property type="nucleotide sequence ID" value="NZ_AP024749.1"/>
</dbReference>
<evidence type="ECO:0008006" key="5">
    <source>
        <dbReference type="Google" id="ProtNLM"/>
    </source>
</evidence>
<evidence type="ECO:0000256" key="1">
    <source>
        <dbReference type="SAM" id="Coils"/>
    </source>
</evidence>
<feature type="compositionally biased region" description="Acidic residues" evidence="2">
    <location>
        <begin position="33"/>
        <end position="45"/>
    </location>
</feature>
<evidence type="ECO:0000313" key="3">
    <source>
        <dbReference type="EMBL" id="BCY28692.1"/>
    </source>
</evidence>
<sequence length="628" mass="74881">MLEEKNDNLHEADGQENQTSENFVETQPKNAQDEIDNSNAEESEDDTVKDKHDIPLLDYESMTMEDLVSELEKLVNNHKVMAIKDHAEEIRKAFMNHYHHLIDEKRDEFNAENTDENAEFEYHFPLKNKFDSVYEEYKHKRNEHYNQLQKNLKSNFQKRNDLIEELRTLVDHPDESDSIADMFKKLNDIREQWKSAGAIPRDKYNIVWNNYHFHIERFYDLIHLDKEARDSDFKNNLEQKQAIIERAKELVNEEDVMKAFRELQLLHRVWKEEIGPVAREEREAIWNEFSDLTKQMHDKREAFFSKAKEREHDNLANKNTIIRAIEALGNESISSHNGWQAQIKKMEELRQQFFKAGRVPAEVNEATWDAFKSAVRAFNANKNSFYKDIKHEQQENLNKKLALVEKAESLKDSEDFNAVTPVMKQIQDEWKKIGHVPRKYSDKIWADFKNACNHYFDRLHKVRNQENKVEIEAFDKKKDYLENLKSFELTGDHKTDLDAIKAHIEAWKAIGRVPFNRRHIEGKFNKILDALFEKLSLSKKDTELMKFDAKLEQMVENEDGRALEKEQYFIRKKIDEVQNEIFQLENNIQFITSAKKDNPFLKEVQKNIERHKDELKLWKEKLSKLREI</sequence>
<feature type="region of interest" description="Disordered" evidence="2">
    <location>
        <begin position="1"/>
        <end position="52"/>
    </location>
</feature>
<evidence type="ECO:0000256" key="2">
    <source>
        <dbReference type="SAM" id="MobiDB-lite"/>
    </source>
</evidence>
<gene>
    <name evidence="3" type="ORF">KK2020170_15600</name>
</gene>
<dbReference type="Pfam" id="PF03993">
    <property type="entry name" value="DUF349"/>
    <property type="match status" value="5"/>
</dbReference>
<accession>A0ABM7SD51</accession>
<dbReference type="EMBL" id="AP024749">
    <property type="protein sequence ID" value="BCY28692.1"/>
    <property type="molecule type" value="Genomic_DNA"/>
</dbReference>
<feature type="compositionally biased region" description="Polar residues" evidence="2">
    <location>
        <begin position="15"/>
        <end position="30"/>
    </location>
</feature>
<dbReference type="Proteomes" id="UP000825258">
    <property type="component" value="Chromosome"/>
</dbReference>
<reference evidence="3 4" key="1">
    <citation type="submission" date="2021-06" db="EMBL/GenBank/DDBJ databases">
        <title>Whole genome sequences of Flavobacterium sp. KK2020170 and assembly.</title>
        <authorList>
            <person name="Kitahara K."/>
            <person name="Miyoshi S."/>
            <person name="Uesaka K."/>
        </authorList>
    </citation>
    <scope>NUCLEOTIDE SEQUENCE [LARGE SCALE GENOMIC DNA]</scope>
    <source>
        <strain evidence="3 4">KK2020170</strain>
    </source>
</reference>
<evidence type="ECO:0000313" key="4">
    <source>
        <dbReference type="Proteomes" id="UP000825258"/>
    </source>
</evidence>
<organism evidence="3 4">
    <name type="scientific">Flavobacterium okayamense</name>
    <dbReference type="NCBI Taxonomy" id="2830782"/>
    <lineage>
        <taxon>Bacteria</taxon>
        <taxon>Pseudomonadati</taxon>
        <taxon>Bacteroidota</taxon>
        <taxon>Flavobacteriia</taxon>
        <taxon>Flavobacteriales</taxon>
        <taxon>Flavobacteriaceae</taxon>
        <taxon>Flavobacterium</taxon>
    </lineage>
</organism>
<dbReference type="InterPro" id="IPR007139">
    <property type="entry name" value="DUF349"/>
</dbReference>
<feature type="compositionally biased region" description="Basic and acidic residues" evidence="2">
    <location>
        <begin position="1"/>
        <end position="13"/>
    </location>
</feature>